<feature type="compositionally biased region" description="Basic and acidic residues" evidence="8">
    <location>
        <begin position="502"/>
        <end position="512"/>
    </location>
</feature>
<comment type="subcellular location">
    <subcellularLocation>
        <location evidence="1">Nucleus inner membrane</location>
        <topology evidence="1">Multi-pass membrane protein</topology>
        <orientation evidence="1">Nucleoplasmic side</orientation>
    </subcellularLocation>
</comment>
<organism evidence="10">
    <name type="scientific">Anisakis simplex</name>
    <name type="common">Herring worm</name>
    <dbReference type="NCBI Taxonomy" id="6269"/>
    <lineage>
        <taxon>Eukaryota</taxon>
        <taxon>Metazoa</taxon>
        <taxon>Ecdysozoa</taxon>
        <taxon>Nematoda</taxon>
        <taxon>Chromadorea</taxon>
        <taxon>Rhabditida</taxon>
        <taxon>Spirurina</taxon>
        <taxon>Ascaridomorpha</taxon>
        <taxon>Ascaridoidea</taxon>
        <taxon>Anisakidae</taxon>
        <taxon>Anisakis</taxon>
        <taxon>Anisakis simplex complex</taxon>
    </lineage>
</organism>
<dbReference type="WBParaSite" id="ASIM_0001216101-mRNA-1">
    <property type="protein sequence ID" value="ASIM_0001216101-mRNA-1"/>
    <property type="gene ID" value="ASIM_0001216101"/>
</dbReference>
<evidence type="ECO:0000256" key="9">
    <source>
        <dbReference type="SAM" id="Phobius"/>
    </source>
</evidence>
<keyword evidence="5 9" id="KW-1133">Transmembrane helix</keyword>
<dbReference type="InterPro" id="IPR019358">
    <property type="entry name" value="NEMP_fam"/>
</dbReference>
<evidence type="ECO:0000256" key="2">
    <source>
        <dbReference type="ARBA" id="ARBA00005748"/>
    </source>
</evidence>
<dbReference type="Pfam" id="PF10225">
    <property type="entry name" value="NEMP"/>
    <property type="match status" value="1"/>
</dbReference>
<evidence type="ECO:0000256" key="5">
    <source>
        <dbReference type="ARBA" id="ARBA00022989"/>
    </source>
</evidence>
<feature type="transmembrane region" description="Helical" evidence="9">
    <location>
        <begin position="246"/>
        <end position="267"/>
    </location>
</feature>
<protein>
    <submittedName>
        <fullName evidence="10">Nuclear envelope integral membrane protein 1</fullName>
    </submittedName>
</protein>
<feature type="region of interest" description="Disordered" evidence="8">
    <location>
        <begin position="463"/>
        <end position="568"/>
    </location>
</feature>
<evidence type="ECO:0000256" key="7">
    <source>
        <dbReference type="ARBA" id="ARBA00023242"/>
    </source>
</evidence>
<reference evidence="10" key="1">
    <citation type="submission" date="2017-02" db="UniProtKB">
        <authorList>
            <consortium name="WormBaseParasite"/>
        </authorList>
    </citation>
    <scope>IDENTIFICATION</scope>
</reference>
<keyword evidence="3 9" id="KW-0812">Transmembrane</keyword>
<feature type="compositionally biased region" description="Polar residues" evidence="8">
    <location>
        <begin position="530"/>
        <end position="539"/>
    </location>
</feature>
<evidence type="ECO:0000256" key="8">
    <source>
        <dbReference type="SAM" id="MobiDB-lite"/>
    </source>
</evidence>
<proteinExistence type="inferred from homology"/>
<evidence type="ECO:0000313" key="10">
    <source>
        <dbReference type="WBParaSite" id="ASIM_0001216101-mRNA-1"/>
    </source>
</evidence>
<accession>A0A0M3JVB2</accession>
<feature type="transmembrane region" description="Helical" evidence="9">
    <location>
        <begin position="317"/>
        <end position="343"/>
    </location>
</feature>
<dbReference type="PANTHER" id="PTHR13598">
    <property type="entry name" value="AT07567P-RELATED"/>
    <property type="match status" value="1"/>
</dbReference>
<keyword evidence="7" id="KW-0539">Nucleus</keyword>
<dbReference type="GO" id="GO:0005637">
    <property type="term" value="C:nuclear inner membrane"/>
    <property type="evidence" value="ECO:0007669"/>
    <property type="project" value="UniProtKB-SubCell"/>
</dbReference>
<dbReference type="PANTHER" id="PTHR13598:SF1">
    <property type="entry name" value="AT07567P-RELATED"/>
    <property type="match status" value="1"/>
</dbReference>
<feature type="transmembrane region" description="Helical" evidence="9">
    <location>
        <begin position="218"/>
        <end position="239"/>
    </location>
</feature>
<comment type="similarity">
    <text evidence="2">Belongs to the NEMP family.</text>
</comment>
<keyword evidence="6 9" id="KW-0472">Membrane</keyword>
<feature type="compositionally biased region" description="Acidic residues" evidence="8">
    <location>
        <begin position="514"/>
        <end position="528"/>
    </location>
</feature>
<feature type="compositionally biased region" description="Low complexity" evidence="8">
    <location>
        <begin position="557"/>
        <end position="568"/>
    </location>
</feature>
<dbReference type="AlphaFoldDB" id="A0A0M3JVB2"/>
<evidence type="ECO:0000256" key="3">
    <source>
        <dbReference type="ARBA" id="ARBA00022692"/>
    </source>
</evidence>
<sequence>LHAYIYVVVVTRSWNNRISVNSSEKFDMEKWKRFFNLMPLIVLLMQIGSAKFDDVEEIVVDDGYDKFKESDDNCKSTELSDLPMKIAGKSYSWITPPLDVYHFNGFDAQLSRTFIDVHLQINLTDEQTYQIYQGNNCSSMLEHYRDDQSLFGLVRYASIMRSKHLNPFGYSVLGVSTNQPYTIRVRVWAVNYIRVGVFLGAVVLFLMSASLVRNILLYYASGCFAGLIASLLIVAIIFYRFTPKRWMGVPILFGGWSLSFYLVYSIWKNFTLIMLQYQKFVMAYFATVTLISFAVCYRYGPPTDVRSHNLAQWALQLVALLLIYFSCQLAEFAYAVIALLLIWSACKTWIIYSVSKFFTTIHDVWRFFWPERRRFLTMEEYEREGEEATAKALDELRAYCSSPQANVWKITSSLSDPRRFAQFVHGSCDHVSEEESILHDLECSAQMDQLTDDSGEDEYVLEERRSRSFDSRTAAVRNPQRNDVPWSNDDRNLNIRHRRRVQHEQRLRRPQFDDSIESEDLDDSDEMPNQDGSTVPSRKQNARPRVNPALITDDSESTNSSSRLSEDD</sequence>
<evidence type="ECO:0000256" key="1">
    <source>
        <dbReference type="ARBA" id="ARBA00004575"/>
    </source>
</evidence>
<feature type="transmembrane region" description="Helical" evidence="9">
    <location>
        <begin position="279"/>
        <end position="297"/>
    </location>
</feature>
<name>A0A0M3JVB2_ANISI</name>
<evidence type="ECO:0000256" key="6">
    <source>
        <dbReference type="ARBA" id="ARBA00023136"/>
    </source>
</evidence>
<keyword evidence="4" id="KW-0732">Signal</keyword>
<feature type="transmembrane region" description="Helical" evidence="9">
    <location>
        <begin position="192"/>
        <end position="212"/>
    </location>
</feature>
<evidence type="ECO:0000256" key="4">
    <source>
        <dbReference type="ARBA" id="ARBA00022729"/>
    </source>
</evidence>